<evidence type="ECO:0000256" key="6">
    <source>
        <dbReference type="RuleBase" id="RU363076"/>
    </source>
</evidence>
<dbReference type="PANTHER" id="PTHR23427:SF2">
    <property type="entry name" value="SURFEIT LOCUS PROTEIN 1"/>
    <property type="match status" value="1"/>
</dbReference>
<feature type="transmembrane region" description="Helical" evidence="6">
    <location>
        <begin position="257"/>
        <end position="277"/>
    </location>
</feature>
<evidence type="ECO:0000256" key="7">
    <source>
        <dbReference type="SAM" id="MobiDB-lite"/>
    </source>
</evidence>
<feature type="transmembrane region" description="Helical" evidence="6">
    <location>
        <begin position="52"/>
        <end position="75"/>
    </location>
</feature>
<dbReference type="InterPro" id="IPR045214">
    <property type="entry name" value="Surf1/Surf4"/>
</dbReference>
<dbReference type="PANTHER" id="PTHR23427">
    <property type="entry name" value="SURFEIT LOCUS PROTEIN"/>
    <property type="match status" value="1"/>
</dbReference>
<dbReference type="PROSITE" id="PS50895">
    <property type="entry name" value="SURF1"/>
    <property type="match status" value="1"/>
</dbReference>
<feature type="compositionally biased region" description="Low complexity" evidence="7">
    <location>
        <begin position="311"/>
        <end position="336"/>
    </location>
</feature>
<evidence type="ECO:0000256" key="5">
    <source>
        <dbReference type="ARBA" id="ARBA00023136"/>
    </source>
</evidence>
<evidence type="ECO:0000256" key="4">
    <source>
        <dbReference type="ARBA" id="ARBA00022989"/>
    </source>
</evidence>
<gene>
    <name evidence="8" type="ORF">QPX42_09285</name>
</gene>
<reference evidence="8" key="1">
    <citation type="submission" date="2023-05" db="EMBL/GenBank/DDBJ databases">
        <title>Metabolic capabilities are highly conserved among human nasal-associated Corynebacterium species in pangenomic analyses.</title>
        <authorList>
            <person name="Tran T.H."/>
            <person name="Roberts A.Q."/>
            <person name="Escapa I.F."/>
            <person name="Gao W."/>
            <person name="Conlan S."/>
            <person name="Kong H."/>
            <person name="Segre J.A."/>
            <person name="Kelly M.S."/>
            <person name="Lemon K.P."/>
        </authorList>
    </citation>
    <scope>NUCLEOTIDE SEQUENCE</scope>
    <source>
        <strain evidence="8">KPL2773</strain>
    </source>
</reference>
<organism evidence="8 9">
    <name type="scientific">Corynebacterium pseudodiphtheriticum</name>
    <dbReference type="NCBI Taxonomy" id="37637"/>
    <lineage>
        <taxon>Bacteria</taxon>
        <taxon>Bacillati</taxon>
        <taxon>Actinomycetota</taxon>
        <taxon>Actinomycetes</taxon>
        <taxon>Mycobacteriales</taxon>
        <taxon>Corynebacteriaceae</taxon>
        <taxon>Corynebacterium</taxon>
    </lineage>
</organism>
<feature type="compositionally biased region" description="Polar residues" evidence="7">
    <location>
        <begin position="19"/>
        <end position="40"/>
    </location>
</feature>
<evidence type="ECO:0000313" key="9">
    <source>
        <dbReference type="Proteomes" id="UP001224412"/>
    </source>
</evidence>
<sequence>MSARPQQPEQSGLPEAPDQPNQPRNTDVPQTNRTANNGAPTSWWKVFAKPSWIILALSLIAFSILAFTVLAPWQLNKDDEIVDRNERIQQAYEQDPVPFAELVDASGGITIDEEWHRVILRGHYLPEHEMLLRLRPLEGSQVFQSLVPFQLDSGQTVLVNRGFAVANRDGSVPEITPPSGTHITTEAMLRFGEAPHEAPPIDDAGYTQVRSVSPEQVEELTGLELADAIVNVTAAEQPEALEPIPVPKLDRGSHLSYGFQWIAFGIMAPAGLAYFVYAELRERRRERAEHATDGQSQIADANEQPDADETAAQANSPAGASAPAGSARPAAATRSRGLQDRYGGDSANQLAKFRGRRRR</sequence>
<dbReference type="RefSeq" id="WP_244266848.1">
    <property type="nucleotide sequence ID" value="NZ_JASNUC010000014.1"/>
</dbReference>
<keyword evidence="3 6" id="KW-0812">Transmembrane</keyword>
<feature type="region of interest" description="Disordered" evidence="7">
    <location>
        <begin position="287"/>
        <end position="359"/>
    </location>
</feature>
<name>A0AAP4BQY9_9CORY</name>
<protein>
    <recommendedName>
        <fullName evidence="6">SURF1-like protein</fullName>
    </recommendedName>
</protein>
<proteinExistence type="inferred from homology"/>
<dbReference type="EMBL" id="JASNVH010000015">
    <property type="protein sequence ID" value="MDK4307729.1"/>
    <property type="molecule type" value="Genomic_DNA"/>
</dbReference>
<dbReference type="AlphaFoldDB" id="A0AAP4BQY9"/>
<keyword evidence="6" id="KW-1003">Cell membrane</keyword>
<dbReference type="InterPro" id="IPR002994">
    <property type="entry name" value="Surf1/Shy1"/>
</dbReference>
<evidence type="ECO:0000256" key="1">
    <source>
        <dbReference type="ARBA" id="ARBA00004370"/>
    </source>
</evidence>
<accession>A0AAP4BQY9</accession>
<dbReference type="Proteomes" id="UP001224412">
    <property type="component" value="Unassembled WGS sequence"/>
</dbReference>
<comment type="similarity">
    <text evidence="2 6">Belongs to the SURF1 family.</text>
</comment>
<evidence type="ECO:0000313" key="8">
    <source>
        <dbReference type="EMBL" id="MDK4307729.1"/>
    </source>
</evidence>
<dbReference type="GO" id="GO:0005886">
    <property type="term" value="C:plasma membrane"/>
    <property type="evidence" value="ECO:0007669"/>
    <property type="project" value="UniProtKB-SubCell"/>
</dbReference>
<keyword evidence="5 6" id="KW-0472">Membrane</keyword>
<keyword evidence="4 6" id="KW-1133">Transmembrane helix</keyword>
<evidence type="ECO:0000256" key="3">
    <source>
        <dbReference type="ARBA" id="ARBA00022692"/>
    </source>
</evidence>
<evidence type="ECO:0000256" key="2">
    <source>
        <dbReference type="ARBA" id="ARBA00007165"/>
    </source>
</evidence>
<comment type="caution">
    <text evidence="8">The sequence shown here is derived from an EMBL/GenBank/DDBJ whole genome shotgun (WGS) entry which is preliminary data.</text>
</comment>
<dbReference type="Pfam" id="PF02104">
    <property type="entry name" value="SURF1"/>
    <property type="match status" value="1"/>
</dbReference>
<feature type="region of interest" description="Disordered" evidence="7">
    <location>
        <begin position="1"/>
        <end position="40"/>
    </location>
</feature>
<comment type="subcellular location">
    <subcellularLocation>
        <location evidence="6">Cell membrane</location>
        <topology evidence="6">Multi-pass membrane protein</topology>
    </subcellularLocation>
    <subcellularLocation>
        <location evidence="1">Membrane</location>
    </subcellularLocation>
</comment>
<dbReference type="CDD" id="cd06662">
    <property type="entry name" value="SURF1"/>
    <property type="match status" value="1"/>
</dbReference>
<feature type="compositionally biased region" description="Polar residues" evidence="7">
    <location>
        <begin position="1"/>
        <end position="10"/>
    </location>
</feature>
<dbReference type="GeneID" id="42782595"/>